<sequence length="143" mass="15047">MDDHIETPSRAELAAALVHAVEADPRVLGAVAVFEARNPGFIANVLVDAEALAGVAIDDRSTNEHPSVAQPSVAERSIRAAIRNSGALLSLDTLQVLPSTDITEAFVSLVVAQAKFHTVAAHLERRGFSRTPAPTVRSGVAHL</sequence>
<dbReference type="EMBL" id="CAFBLP010000057">
    <property type="protein sequence ID" value="CAB4885238.1"/>
    <property type="molecule type" value="Genomic_DNA"/>
</dbReference>
<proteinExistence type="predicted"/>
<dbReference type="AlphaFoldDB" id="A0A6J7EUA4"/>
<accession>A0A6J7EUA4</accession>
<evidence type="ECO:0000313" key="1">
    <source>
        <dbReference type="EMBL" id="CAB4885238.1"/>
    </source>
</evidence>
<name>A0A6J7EUA4_9ZZZZ</name>
<organism evidence="1">
    <name type="scientific">freshwater metagenome</name>
    <dbReference type="NCBI Taxonomy" id="449393"/>
    <lineage>
        <taxon>unclassified sequences</taxon>
        <taxon>metagenomes</taxon>
        <taxon>ecological metagenomes</taxon>
    </lineage>
</organism>
<reference evidence="1" key="1">
    <citation type="submission" date="2020-05" db="EMBL/GenBank/DDBJ databases">
        <authorList>
            <person name="Chiriac C."/>
            <person name="Salcher M."/>
            <person name="Ghai R."/>
            <person name="Kavagutti S V."/>
        </authorList>
    </citation>
    <scope>NUCLEOTIDE SEQUENCE</scope>
</reference>
<protein>
    <submittedName>
        <fullName evidence="1">Unannotated protein</fullName>
    </submittedName>
</protein>
<gene>
    <name evidence="1" type="ORF">UFOPK3376_02080</name>
</gene>